<dbReference type="EMBL" id="CP043494">
    <property type="protein sequence ID" value="WNG46083.1"/>
    <property type="molecule type" value="Genomic_DNA"/>
</dbReference>
<keyword evidence="1 9" id="KW-0808">Transferase</keyword>
<feature type="binding site" evidence="9">
    <location>
        <begin position="98"/>
        <end position="99"/>
    </location>
    <ligand>
        <name>ATP</name>
        <dbReference type="ChEBI" id="CHEBI:30616"/>
    </ligand>
</feature>
<evidence type="ECO:0000256" key="9">
    <source>
        <dbReference type="HAMAP-Rule" id="MF_00583"/>
    </source>
</evidence>
<dbReference type="EC" id="2.7.6.1" evidence="9"/>
<dbReference type="Pfam" id="PF14572">
    <property type="entry name" value="Pribosyl_synth"/>
    <property type="match status" value="1"/>
</dbReference>
<feature type="domain" description="Ribose-phosphate pyrophosphokinase N-terminal" evidence="10">
    <location>
        <begin position="7"/>
        <end position="122"/>
    </location>
</feature>
<evidence type="ECO:0000256" key="2">
    <source>
        <dbReference type="ARBA" id="ARBA00022723"/>
    </source>
</evidence>
<keyword evidence="4 9" id="KW-0547">Nucleotide-binding</keyword>
<feature type="binding site" evidence="9">
    <location>
        <begin position="226"/>
        <end position="230"/>
    </location>
    <ligand>
        <name>D-ribose 5-phosphate</name>
        <dbReference type="ChEBI" id="CHEBI:78346"/>
    </ligand>
</feature>
<keyword evidence="9" id="KW-0963">Cytoplasm</keyword>
<keyword evidence="12" id="KW-1185">Reference proteome</keyword>
<evidence type="ECO:0000256" key="4">
    <source>
        <dbReference type="ARBA" id="ARBA00022741"/>
    </source>
</evidence>
<evidence type="ECO:0000313" key="11">
    <source>
        <dbReference type="EMBL" id="WNG46083.1"/>
    </source>
</evidence>
<name>A0ABY9WR20_9BACT</name>
<evidence type="ECO:0000256" key="8">
    <source>
        <dbReference type="ARBA" id="ARBA00049535"/>
    </source>
</evidence>
<evidence type="ECO:0000256" key="1">
    <source>
        <dbReference type="ARBA" id="ARBA00022679"/>
    </source>
</evidence>
<dbReference type="InterPro" id="IPR005946">
    <property type="entry name" value="Rib-P_diPkinase"/>
</dbReference>
<dbReference type="PANTHER" id="PTHR10210">
    <property type="entry name" value="RIBOSE-PHOSPHATE DIPHOSPHOKINASE FAMILY MEMBER"/>
    <property type="match status" value="1"/>
</dbReference>
<comment type="function">
    <text evidence="9">Involved in the biosynthesis of the central metabolite phospho-alpha-D-ribosyl-1-pyrophosphate (PRPP) via the transfer of pyrophosphoryl group from ATP to 1-hydroxyl of ribose-5-phosphate (Rib-5-P).</text>
</comment>
<dbReference type="PANTHER" id="PTHR10210:SF41">
    <property type="entry name" value="RIBOSE-PHOSPHATE PYROPHOSPHOKINASE 1, CHLOROPLASTIC"/>
    <property type="match status" value="1"/>
</dbReference>
<feature type="active site" evidence="9">
    <location>
        <position position="196"/>
    </location>
</feature>
<reference evidence="11 12" key="1">
    <citation type="submission" date="2019-08" db="EMBL/GenBank/DDBJ databases">
        <title>Archangium and Cystobacter genomes.</title>
        <authorList>
            <person name="Chen I.-C.K."/>
            <person name="Wielgoss S."/>
        </authorList>
    </citation>
    <scope>NUCLEOTIDE SEQUENCE [LARGE SCALE GENOMIC DNA]</scope>
    <source>
        <strain evidence="11 12">Cbm 6</strain>
    </source>
</reference>
<dbReference type="HAMAP" id="MF_00583_B">
    <property type="entry name" value="RibP_PPkinase_B"/>
    <property type="match status" value="1"/>
</dbReference>
<keyword evidence="7 9" id="KW-0460">Magnesium</keyword>
<dbReference type="CDD" id="cd06223">
    <property type="entry name" value="PRTases_typeI"/>
    <property type="match status" value="1"/>
</dbReference>
<dbReference type="SUPFAM" id="SSF53271">
    <property type="entry name" value="PRTase-like"/>
    <property type="match status" value="1"/>
</dbReference>
<evidence type="ECO:0000256" key="7">
    <source>
        <dbReference type="ARBA" id="ARBA00022842"/>
    </source>
</evidence>
<dbReference type="RefSeq" id="WP_395822178.1">
    <property type="nucleotide sequence ID" value="NZ_CP043494.1"/>
</dbReference>
<dbReference type="SMART" id="SM01400">
    <property type="entry name" value="Pribosyltran_N"/>
    <property type="match status" value="1"/>
</dbReference>
<feature type="binding site" evidence="9">
    <location>
        <position position="198"/>
    </location>
    <ligand>
        <name>D-ribose 5-phosphate</name>
        <dbReference type="ChEBI" id="CHEBI:78346"/>
    </ligand>
</feature>
<gene>
    <name evidence="9" type="primary">prs</name>
    <name evidence="11" type="ORF">F0U60_19665</name>
</gene>
<accession>A0ABY9WR20</accession>
<dbReference type="InterPro" id="IPR037515">
    <property type="entry name" value="Rib-P_diPkinase_bac"/>
</dbReference>
<keyword evidence="5 9" id="KW-0418">Kinase</keyword>
<evidence type="ECO:0000256" key="3">
    <source>
        <dbReference type="ARBA" id="ARBA00022727"/>
    </source>
</evidence>
<organism evidence="11 12">
    <name type="scientific">Archangium minus</name>
    <dbReference type="NCBI Taxonomy" id="83450"/>
    <lineage>
        <taxon>Bacteria</taxon>
        <taxon>Pseudomonadati</taxon>
        <taxon>Myxococcota</taxon>
        <taxon>Myxococcia</taxon>
        <taxon>Myxococcales</taxon>
        <taxon>Cystobacterineae</taxon>
        <taxon>Archangiaceae</taxon>
        <taxon>Archangium</taxon>
    </lineage>
</organism>
<keyword evidence="3 9" id="KW-0545">Nucleotide biosynthesis</keyword>
<dbReference type="Pfam" id="PF13793">
    <property type="entry name" value="Pribosyltran_N"/>
    <property type="match status" value="1"/>
</dbReference>
<comment type="catalytic activity">
    <reaction evidence="8 9">
        <text>D-ribose 5-phosphate + ATP = 5-phospho-alpha-D-ribose 1-diphosphate + AMP + H(+)</text>
        <dbReference type="Rhea" id="RHEA:15609"/>
        <dbReference type="ChEBI" id="CHEBI:15378"/>
        <dbReference type="ChEBI" id="CHEBI:30616"/>
        <dbReference type="ChEBI" id="CHEBI:58017"/>
        <dbReference type="ChEBI" id="CHEBI:78346"/>
        <dbReference type="ChEBI" id="CHEBI:456215"/>
        <dbReference type="EC" id="2.7.6.1"/>
    </reaction>
</comment>
<dbReference type="NCBIfam" id="TIGR01251">
    <property type="entry name" value="ribP_PPkin"/>
    <property type="match status" value="1"/>
</dbReference>
<dbReference type="InterPro" id="IPR029099">
    <property type="entry name" value="Pribosyltran_N"/>
</dbReference>
<dbReference type="Proteomes" id="UP001611383">
    <property type="component" value="Chromosome"/>
</dbReference>
<evidence type="ECO:0000256" key="5">
    <source>
        <dbReference type="ARBA" id="ARBA00022777"/>
    </source>
</evidence>
<evidence type="ECO:0000256" key="6">
    <source>
        <dbReference type="ARBA" id="ARBA00022840"/>
    </source>
</evidence>
<feature type="binding site" evidence="9">
    <location>
        <position position="173"/>
    </location>
    <ligand>
        <name>Mg(2+)</name>
        <dbReference type="ChEBI" id="CHEBI:18420"/>
    </ligand>
</feature>
<dbReference type="Gene3D" id="3.40.50.2020">
    <property type="match status" value="2"/>
</dbReference>
<comment type="pathway">
    <text evidence="9">Metabolic intermediate biosynthesis; 5-phospho-alpha-D-ribose 1-diphosphate biosynthesis; 5-phospho-alpha-D-ribose 1-diphosphate from D-ribose 5-phosphate (route I): step 1/1.</text>
</comment>
<feature type="binding site" evidence="9">
    <location>
        <position position="132"/>
    </location>
    <ligand>
        <name>Mg(2+)</name>
        <dbReference type="ChEBI" id="CHEBI:18420"/>
    </ligand>
</feature>
<keyword evidence="6 9" id="KW-0067">ATP-binding</keyword>
<feature type="binding site" evidence="9">
    <location>
        <begin position="39"/>
        <end position="41"/>
    </location>
    <ligand>
        <name>ATP</name>
        <dbReference type="ChEBI" id="CHEBI:30616"/>
    </ligand>
</feature>
<comment type="subcellular location">
    <subcellularLocation>
        <location evidence="9">Cytoplasm</location>
    </subcellularLocation>
</comment>
<evidence type="ECO:0000259" key="10">
    <source>
        <dbReference type="Pfam" id="PF13793"/>
    </source>
</evidence>
<keyword evidence="2 9" id="KW-0479">Metal-binding</keyword>
<comment type="cofactor">
    <cofactor evidence="9">
        <name>Mg(2+)</name>
        <dbReference type="ChEBI" id="CHEBI:18420"/>
    </cofactor>
    <text evidence="9">Binds 2 Mg(2+) ions per subunit.</text>
</comment>
<evidence type="ECO:0000313" key="12">
    <source>
        <dbReference type="Proteomes" id="UP001611383"/>
    </source>
</evidence>
<dbReference type="InterPro" id="IPR000836">
    <property type="entry name" value="PRTase_dom"/>
</dbReference>
<dbReference type="NCBIfam" id="NF002320">
    <property type="entry name" value="PRK01259.1"/>
    <property type="match status" value="1"/>
</dbReference>
<proteinExistence type="inferred from homology"/>
<sequence length="316" mass="34310">MQPRDFKVFTGSSNPGLAHRICDYLKRPLGKASVGRFSDGEIHVEIGENVRGLDVFIVQSTCPPANDHLMELLIMCDALKRASAGSINAVMPYYGYARQDRKVAPRTPITAKLIADMLEVAGATRVVSMDMHAGQIQGFFNIPSDHLYASPVFLDDLRKKFPDSQDLVIVSPDAGGVERARAYSKRLNCGLAIIDKRRPRPNSSEVMNLIGDVSGKDAVLVDDMVDTAGTLTQAAAALKERGARRVVAYAVHPILSGPAIQRIQDSTLEELVFTDTVPLSPAALATGKVRVLTTERLFGEAIARIHRADSLSSLFV</sequence>
<comment type="subunit">
    <text evidence="9">Homohexamer.</text>
</comment>
<comment type="similarity">
    <text evidence="9">Belongs to the ribose-phosphate pyrophosphokinase family. Class I subfamily.</text>
</comment>
<protein>
    <recommendedName>
        <fullName evidence="9">Ribose-phosphate pyrophosphokinase</fullName>
        <shortName evidence="9">RPPK</shortName>
        <ecNumber evidence="9">2.7.6.1</ecNumber>
    </recommendedName>
    <alternativeName>
        <fullName evidence="9">5-phospho-D-ribosyl alpha-1-diphosphate synthase</fullName>
    </alternativeName>
    <alternativeName>
        <fullName evidence="9">Phosphoribosyl diphosphate synthase</fullName>
    </alternativeName>
    <alternativeName>
        <fullName evidence="9">Phosphoribosyl pyrophosphate synthase</fullName>
        <shortName evidence="9">P-Rib-PP synthase</shortName>
        <shortName evidence="9">PRPP synthase</shortName>
        <shortName evidence="9">PRPPase</shortName>
    </alternativeName>
</protein>
<dbReference type="InterPro" id="IPR029057">
    <property type="entry name" value="PRTase-like"/>
</dbReference>
<feature type="binding site" evidence="9">
    <location>
        <position position="222"/>
    </location>
    <ligand>
        <name>D-ribose 5-phosphate</name>
        <dbReference type="ChEBI" id="CHEBI:78346"/>
    </ligand>
</feature>